<reference evidence="2" key="1">
    <citation type="submission" date="2018-05" db="EMBL/GenBank/DDBJ databases">
        <title>Pedobacter paludis sp. nov., isolated from wetland soil.</title>
        <authorList>
            <person name="Zhang Y."/>
        </authorList>
    </citation>
    <scope>NUCLEOTIDE SEQUENCE [LARGE SCALE GENOMIC DNA]</scope>
    <source>
        <strain evidence="2">R-8</strain>
    </source>
</reference>
<evidence type="ECO:0008006" key="3">
    <source>
        <dbReference type="Google" id="ProtNLM"/>
    </source>
</evidence>
<protein>
    <recommendedName>
        <fullName evidence="3">2'-5' RNA ligase</fullName>
    </recommendedName>
</protein>
<dbReference type="Gene3D" id="3.90.1140.10">
    <property type="entry name" value="Cyclic phosphodiesterase"/>
    <property type="match status" value="1"/>
</dbReference>
<dbReference type="SUPFAM" id="SSF55144">
    <property type="entry name" value="LigT-like"/>
    <property type="match status" value="1"/>
</dbReference>
<dbReference type="EMBL" id="QGNY01000001">
    <property type="protein sequence ID" value="PWS33781.1"/>
    <property type="molecule type" value="Genomic_DNA"/>
</dbReference>
<dbReference type="InterPro" id="IPR009097">
    <property type="entry name" value="Cyclic_Pdiesterase"/>
</dbReference>
<evidence type="ECO:0000313" key="2">
    <source>
        <dbReference type="Proteomes" id="UP000245391"/>
    </source>
</evidence>
<dbReference type="AlphaFoldDB" id="A0A317F3M8"/>
<name>A0A317F3M8_9SPHI</name>
<proteinExistence type="predicted"/>
<evidence type="ECO:0000313" key="1">
    <source>
        <dbReference type="EMBL" id="PWS33781.1"/>
    </source>
</evidence>
<sequence>MNTNLKRDRYSIIVYPSPLIRYYIKGLKNILAKRVGWYSSRNSEAHITILEFDAFESELAMAIRYTKLFCYAQKQFHVSFDKIVNSHINTCVFALPDESSKPNLNKVLKMFRKNFKGINVKFGTNAHISIARNMNDKQLNSVDNIFDEIDLNFECDTIAIRKLNSMKGQFEVIYQFNFLGYPPIEGQLDLFE</sequence>
<organism evidence="1 2">
    <name type="scientific">Pedobacter paludis</name>
    <dbReference type="NCBI Taxonomy" id="2203212"/>
    <lineage>
        <taxon>Bacteria</taxon>
        <taxon>Pseudomonadati</taxon>
        <taxon>Bacteroidota</taxon>
        <taxon>Sphingobacteriia</taxon>
        <taxon>Sphingobacteriales</taxon>
        <taxon>Sphingobacteriaceae</taxon>
        <taxon>Pedobacter</taxon>
    </lineage>
</organism>
<dbReference type="RefSeq" id="WP_109928362.1">
    <property type="nucleotide sequence ID" value="NZ_QGNY01000001.1"/>
</dbReference>
<accession>A0A317F3M8</accession>
<comment type="caution">
    <text evidence="1">The sequence shown here is derived from an EMBL/GenBank/DDBJ whole genome shotgun (WGS) entry which is preliminary data.</text>
</comment>
<keyword evidence="2" id="KW-1185">Reference proteome</keyword>
<gene>
    <name evidence="1" type="ORF">DF947_04015</name>
</gene>
<dbReference type="Proteomes" id="UP000245391">
    <property type="component" value="Unassembled WGS sequence"/>
</dbReference>
<dbReference type="OrthoDB" id="980044at2"/>